<dbReference type="InterPro" id="IPR029865">
    <property type="entry name" value="KIAA0319-like"/>
</dbReference>
<evidence type="ECO:0000256" key="2">
    <source>
        <dbReference type="SAM" id="SignalP"/>
    </source>
</evidence>
<dbReference type="SUPFAM" id="SSF89550">
    <property type="entry name" value="PHP domain-like"/>
    <property type="match status" value="1"/>
</dbReference>
<dbReference type="EMBL" id="WBMP01000020">
    <property type="protein sequence ID" value="KAE8544194.1"/>
    <property type="molecule type" value="Genomic_DNA"/>
</dbReference>
<accession>A0A833NC03</accession>
<sequence>MRSMSLILVLLFSTTIVGCGGSSSDSARPVPSGDSNDTLDPPGPNEPTNPTSPATINVSAGEPIAIDEAQEFTLEGTSSVSGQSDITIVRVRWRQISGPAASELTQPDQNLVTYQAPQIEGGAENLVFSFEAETSAGDLLEDTVTITVRDTIANTLPLVDAGPDAQVIGGETVTLNGSAEDENGIAFYKWSIQEPDSNLTINNANEPVATVTLPRTEQRKDYRFALQVVDNLGGASVDLVTITSLPSSTNTAPVIQSLRANPGVATGGEVVRLESSAVDFENDQLSYQWKQAPSDPFPLAIDNAQVDTAQIVIPEIREPATLNFEVTVTDGALQDIRTTQLQVVPRNEPKPGLVSCIFNLFQQGCPLQLVSDLIGDDGALRCDENPFSLECPLNILARISPPIAECISSPSAAGCGQVLGQLADPLFVFRSLPTPQMASECTPAFDEQSFEHYVGVLHGHTGYSDGTIGTRPETAFERAKNEGLSFFGISDHSDNARLPLTVTGDCFSEQFLDCLIADSENPEDSFRKWRATAEQAEAATTPAFTAFRGFEWTSDRFGHLNVFFSDNVINAKTGPGYLISMGLFWQWFLYPEFLGGGSDGLIIFNHPGREDLFEGIISNIPGAGDPAYTFNDFDHVPGANMRVVGLEVFGKGSEYDTSGKNGSWLSYALDKGWYLGAVGSEDHHGTTWGAPSLPKTVMIARSNSASDIKEAMLARRFYAVAQNFNDLRLDFRIDEAPMGSRLARSTGEALPARFQLTLGDALLNAKVEVVTSDNRVVSTLEGSQGLFKVSVSPNERYYFLRVLNLDTGRPIAFSSPIWVEADAAPKPFCRYEAIDGGSLL</sequence>
<evidence type="ECO:0008006" key="5">
    <source>
        <dbReference type="Google" id="ProtNLM"/>
    </source>
</evidence>
<dbReference type="RefSeq" id="WP_153741503.1">
    <property type="nucleotide sequence ID" value="NZ_WBMP01000020.1"/>
</dbReference>
<comment type="caution">
    <text evidence="3">The sequence shown here is derived from an EMBL/GenBank/DDBJ whole genome shotgun (WGS) entry which is preliminary data.</text>
</comment>
<feature type="chain" id="PRO_5032508873" description="PKD domain-containing protein" evidence="2">
    <location>
        <begin position="19"/>
        <end position="840"/>
    </location>
</feature>
<dbReference type="InterPro" id="IPR016195">
    <property type="entry name" value="Pol/histidinol_Pase-like"/>
</dbReference>
<feature type="signal peptide" evidence="2">
    <location>
        <begin position="1"/>
        <end position="18"/>
    </location>
</feature>
<dbReference type="Gene3D" id="3.20.20.140">
    <property type="entry name" value="Metal-dependent hydrolases"/>
    <property type="match status" value="1"/>
</dbReference>
<keyword evidence="2" id="KW-0732">Signal</keyword>
<feature type="region of interest" description="Disordered" evidence="1">
    <location>
        <begin position="20"/>
        <end position="52"/>
    </location>
</feature>
<dbReference type="AlphaFoldDB" id="A0A833NC03"/>
<gene>
    <name evidence="3" type="ORF">F6453_3451</name>
</gene>
<dbReference type="PANTHER" id="PTHR46182:SF2">
    <property type="entry name" value="FI19480P1"/>
    <property type="match status" value="1"/>
</dbReference>
<proteinExistence type="predicted"/>
<name>A0A833NC03_MARNT</name>
<dbReference type="Pfam" id="PF22352">
    <property type="entry name" value="K319L-like_PKD"/>
    <property type="match status" value="2"/>
</dbReference>
<evidence type="ECO:0000256" key="1">
    <source>
        <dbReference type="SAM" id="MobiDB-lite"/>
    </source>
</evidence>
<evidence type="ECO:0000313" key="3">
    <source>
        <dbReference type="EMBL" id="KAE8544194.1"/>
    </source>
</evidence>
<evidence type="ECO:0000313" key="4">
    <source>
        <dbReference type="Proteomes" id="UP000469950"/>
    </source>
</evidence>
<dbReference type="GO" id="GO:0016020">
    <property type="term" value="C:membrane"/>
    <property type="evidence" value="ECO:0007669"/>
    <property type="project" value="TreeGrafter"/>
</dbReference>
<organism evidence="3 4">
    <name type="scientific">Marinobacter nauticus</name>
    <name type="common">Marinobacter hydrocarbonoclasticus</name>
    <name type="synonym">Marinobacter aquaeolei</name>
    <dbReference type="NCBI Taxonomy" id="2743"/>
    <lineage>
        <taxon>Bacteria</taxon>
        <taxon>Pseudomonadati</taxon>
        <taxon>Pseudomonadota</taxon>
        <taxon>Gammaproteobacteria</taxon>
        <taxon>Pseudomonadales</taxon>
        <taxon>Marinobacteraceae</taxon>
        <taxon>Marinobacter</taxon>
    </lineage>
</organism>
<reference evidence="3 4" key="1">
    <citation type="submission" date="2019-10" db="EMBL/GenBank/DDBJ databases">
        <title>Draft genome sequence of Marinobacter hydrocarbonoclasticus NCT7M from the microbiome of the marine copepod.</title>
        <authorList>
            <person name="Nuttall R."/>
            <person name="Sharma G."/>
            <person name="Moisander P."/>
        </authorList>
    </citation>
    <scope>NUCLEOTIDE SEQUENCE [LARGE SCALE GENOMIC DNA]</scope>
    <source>
        <strain evidence="3 4">NCT7M</strain>
    </source>
</reference>
<dbReference type="InterPro" id="IPR013783">
    <property type="entry name" value="Ig-like_fold"/>
</dbReference>
<dbReference type="PROSITE" id="PS51257">
    <property type="entry name" value="PROKAR_LIPOPROTEIN"/>
    <property type="match status" value="1"/>
</dbReference>
<dbReference type="PANTHER" id="PTHR46182">
    <property type="entry name" value="FI19480P1"/>
    <property type="match status" value="1"/>
</dbReference>
<protein>
    <recommendedName>
        <fullName evidence="5">PKD domain-containing protein</fullName>
    </recommendedName>
</protein>
<dbReference type="Proteomes" id="UP000469950">
    <property type="component" value="Unassembled WGS sequence"/>
</dbReference>
<dbReference type="Gene3D" id="2.60.40.10">
    <property type="entry name" value="Immunoglobulins"/>
    <property type="match status" value="3"/>
</dbReference>
<dbReference type="GO" id="GO:0031410">
    <property type="term" value="C:cytoplasmic vesicle"/>
    <property type="evidence" value="ECO:0007669"/>
    <property type="project" value="TreeGrafter"/>
</dbReference>